<protein>
    <submittedName>
        <fullName evidence="1">Uncharacterized protein</fullName>
    </submittedName>
</protein>
<sequence>MPCLQVLEIRYCPKLKVVPHYLFSPALRSLYICNCPQLTGRQPCLPPLLEKLELCFNTGFLSKSILPLLISGIGSPDHNDTTNNENDYPNLHSFSIGWSEESSLPPRLQPTHCNSNIGIWVL</sequence>
<evidence type="ECO:0000313" key="2">
    <source>
        <dbReference type="Proteomes" id="UP000631114"/>
    </source>
</evidence>
<comment type="caution">
    <text evidence="1">The sequence shown here is derived from an EMBL/GenBank/DDBJ whole genome shotgun (WGS) entry which is preliminary data.</text>
</comment>
<gene>
    <name evidence="1" type="ORF">IFM89_036282</name>
</gene>
<dbReference type="InterPro" id="IPR032675">
    <property type="entry name" value="LRR_dom_sf"/>
</dbReference>
<reference evidence="1 2" key="1">
    <citation type="submission" date="2020-10" db="EMBL/GenBank/DDBJ databases">
        <title>The Coptis chinensis genome and diversification of protoberbering-type alkaloids.</title>
        <authorList>
            <person name="Wang B."/>
            <person name="Shu S."/>
            <person name="Song C."/>
            <person name="Liu Y."/>
        </authorList>
    </citation>
    <scope>NUCLEOTIDE SEQUENCE [LARGE SCALE GENOMIC DNA]</scope>
    <source>
        <strain evidence="1">HL-2020</strain>
        <tissue evidence="1">Leaf</tissue>
    </source>
</reference>
<keyword evidence="2" id="KW-1185">Reference proteome</keyword>
<evidence type="ECO:0000313" key="1">
    <source>
        <dbReference type="EMBL" id="KAF9617361.1"/>
    </source>
</evidence>
<proteinExistence type="predicted"/>
<accession>A0A835IGL6</accession>
<dbReference type="EMBL" id="JADFTS010000003">
    <property type="protein sequence ID" value="KAF9617361.1"/>
    <property type="molecule type" value="Genomic_DNA"/>
</dbReference>
<dbReference type="OrthoDB" id="1413650at2759"/>
<dbReference type="Gene3D" id="3.80.10.10">
    <property type="entry name" value="Ribonuclease Inhibitor"/>
    <property type="match status" value="1"/>
</dbReference>
<dbReference type="SUPFAM" id="SSF52058">
    <property type="entry name" value="L domain-like"/>
    <property type="match status" value="1"/>
</dbReference>
<dbReference type="Proteomes" id="UP000631114">
    <property type="component" value="Unassembled WGS sequence"/>
</dbReference>
<name>A0A835IGL6_9MAGN</name>
<dbReference type="AlphaFoldDB" id="A0A835IGL6"/>
<organism evidence="1 2">
    <name type="scientific">Coptis chinensis</name>
    <dbReference type="NCBI Taxonomy" id="261450"/>
    <lineage>
        <taxon>Eukaryota</taxon>
        <taxon>Viridiplantae</taxon>
        <taxon>Streptophyta</taxon>
        <taxon>Embryophyta</taxon>
        <taxon>Tracheophyta</taxon>
        <taxon>Spermatophyta</taxon>
        <taxon>Magnoliopsida</taxon>
        <taxon>Ranunculales</taxon>
        <taxon>Ranunculaceae</taxon>
        <taxon>Coptidoideae</taxon>
        <taxon>Coptis</taxon>
    </lineage>
</organism>